<evidence type="ECO:0000313" key="1">
    <source>
        <dbReference type="EMBL" id="PMD41032.1"/>
    </source>
</evidence>
<sequence length="136" mass="16518">MSNLINRLNRYQDDLRGNMQHFRQNWRQEMRDDWRNYRQGYAEQLHPYVRHGRDYFARARDYVGHNMFSDDYDKLKCVRNRRNPYGRHAFATEQYSLPLDAYAGISSLSSVHEYDPRLGSGMTDRLYARIRTRGRF</sequence>
<gene>
    <name evidence="1" type="ORF">L207DRAFT_583201</name>
</gene>
<accession>A0A2J6RR99</accession>
<reference evidence="1 2" key="1">
    <citation type="submission" date="2016-04" db="EMBL/GenBank/DDBJ databases">
        <title>A degradative enzymes factory behind the ericoid mycorrhizal symbiosis.</title>
        <authorList>
            <consortium name="DOE Joint Genome Institute"/>
            <person name="Martino E."/>
            <person name="Morin E."/>
            <person name="Grelet G."/>
            <person name="Kuo A."/>
            <person name="Kohler A."/>
            <person name="Daghino S."/>
            <person name="Barry K."/>
            <person name="Choi C."/>
            <person name="Cichocki N."/>
            <person name="Clum A."/>
            <person name="Copeland A."/>
            <person name="Hainaut M."/>
            <person name="Haridas S."/>
            <person name="Labutti K."/>
            <person name="Lindquist E."/>
            <person name="Lipzen A."/>
            <person name="Khouja H.-R."/>
            <person name="Murat C."/>
            <person name="Ohm R."/>
            <person name="Olson A."/>
            <person name="Spatafora J."/>
            <person name="Veneault-Fourrey C."/>
            <person name="Henrissat B."/>
            <person name="Grigoriev I."/>
            <person name="Martin F."/>
            <person name="Perotto S."/>
        </authorList>
    </citation>
    <scope>NUCLEOTIDE SEQUENCE [LARGE SCALE GENOMIC DNA]</scope>
    <source>
        <strain evidence="1 2">F</strain>
    </source>
</reference>
<organism evidence="1 2">
    <name type="scientific">Hyaloscypha variabilis (strain UAMH 11265 / GT02V1 / F)</name>
    <name type="common">Meliniomyces variabilis</name>
    <dbReference type="NCBI Taxonomy" id="1149755"/>
    <lineage>
        <taxon>Eukaryota</taxon>
        <taxon>Fungi</taxon>
        <taxon>Dikarya</taxon>
        <taxon>Ascomycota</taxon>
        <taxon>Pezizomycotina</taxon>
        <taxon>Leotiomycetes</taxon>
        <taxon>Helotiales</taxon>
        <taxon>Hyaloscyphaceae</taxon>
        <taxon>Hyaloscypha</taxon>
        <taxon>Hyaloscypha variabilis</taxon>
    </lineage>
</organism>
<dbReference type="Proteomes" id="UP000235786">
    <property type="component" value="Unassembled WGS sequence"/>
</dbReference>
<evidence type="ECO:0000313" key="2">
    <source>
        <dbReference type="Proteomes" id="UP000235786"/>
    </source>
</evidence>
<dbReference type="AlphaFoldDB" id="A0A2J6RR99"/>
<dbReference type="EMBL" id="KZ613945">
    <property type="protein sequence ID" value="PMD41032.1"/>
    <property type="molecule type" value="Genomic_DNA"/>
</dbReference>
<keyword evidence="2" id="KW-1185">Reference proteome</keyword>
<proteinExistence type="predicted"/>
<protein>
    <submittedName>
        <fullName evidence="1">Uncharacterized protein</fullName>
    </submittedName>
</protein>
<name>A0A2J6RR99_HYAVF</name>